<evidence type="ECO:0000313" key="2">
    <source>
        <dbReference type="Proteomes" id="UP000239907"/>
    </source>
</evidence>
<accession>A0A2S7U185</accession>
<evidence type="ECO:0000313" key="1">
    <source>
        <dbReference type="EMBL" id="PQJ28221.1"/>
    </source>
</evidence>
<sequence>MSEGSHLGTGAKGLGYDITSIQSIADWNGAGFGNQAWTVEVKPVGGSYSILHTVNHHPLDGGGATKIVLADKSGVLASGIESIKFTASHVAGSVGNSFVWRELDVFGTPTDQAPSR</sequence>
<name>A0A2S7U185_9BACT</name>
<dbReference type="Proteomes" id="UP000239907">
    <property type="component" value="Unassembled WGS sequence"/>
</dbReference>
<organism evidence="1 2">
    <name type="scientific">Rubritalea profundi</name>
    <dbReference type="NCBI Taxonomy" id="1658618"/>
    <lineage>
        <taxon>Bacteria</taxon>
        <taxon>Pseudomonadati</taxon>
        <taxon>Verrucomicrobiota</taxon>
        <taxon>Verrucomicrobiia</taxon>
        <taxon>Verrucomicrobiales</taxon>
        <taxon>Rubritaleaceae</taxon>
        <taxon>Rubritalea</taxon>
    </lineage>
</organism>
<comment type="caution">
    <text evidence="1">The sequence shown here is derived from an EMBL/GenBank/DDBJ whole genome shotgun (WGS) entry which is preliminary data.</text>
</comment>
<reference evidence="1 2" key="1">
    <citation type="submission" date="2016-12" db="EMBL/GenBank/DDBJ databases">
        <title>Study of bacterial adaptation to deep sea.</title>
        <authorList>
            <person name="Song J."/>
            <person name="Yoshizawa S."/>
            <person name="Kogure K."/>
        </authorList>
    </citation>
    <scope>NUCLEOTIDE SEQUENCE [LARGE SCALE GENOMIC DNA]</scope>
    <source>
        <strain evidence="1 2">SAORIC-165</strain>
    </source>
</reference>
<protein>
    <submittedName>
        <fullName evidence="1">Uncharacterized protein</fullName>
    </submittedName>
</protein>
<keyword evidence="2" id="KW-1185">Reference proteome</keyword>
<dbReference type="AlphaFoldDB" id="A0A2S7U185"/>
<dbReference type="EMBL" id="MQWA01000001">
    <property type="protein sequence ID" value="PQJ28221.1"/>
    <property type="molecule type" value="Genomic_DNA"/>
</dbReference>
<dbReference type="RefSeq" id="WP_105042725.1">
    <property type="nucleotide sequence ID" value="NZ_MQWA01000001.1"/>
</dbReference>
<proteinExistence type="predicted"/>
<gene>
    <name evidence="1" type="ORF">BSZ32_06685</name>
</gene>